<dbReference type="AlphaFoldDB" id="A0A3P7Z020"/>
<protein>
    <recommendedName>
        <fullName evidence="4">Secreted protein</fullName>
    </recommendedName>
</protein>
<accession>A0A3P7Z020</accession>
<evidence type="ECO:0008006" key="4">
    <source>
        <dbReference type="Google" id="ProtNLM"/>
    </source>
</evidence>
<evidence type="ECO:0000313" key="2">
    <source>
        <dbReference type="EMBL" id="VDO83309.1"/>
    </source>
</evidence>
<evidence type="ECO:0000256" key="1">
    <source>
        <dbReference type="SAM" id="SignalP"/>
    </source>
</evidence>
<name>A0A3P7Z020_9TREM</name>
<proteinExistence type="predicted"/>
<keyword evidence="3" id="KW-1185">Reference proteome</keyword>
<evidence type="ECO:0000313" key="3">
    <source>
        <dbReference type="Proteomes" id="UP000269396"/>
    </source>
</evidence>
<dbReference type="Proteomes" id="UP000269396">
    <property type="component" value="Unassembled WGS sequence"/>
</dbReference>
<organism evidence="2 3">
    <name type="scientific">Schistosoma mattheei</name>
    <dbReference type="NCBI Taxonomy" id="31246"/>
    <lineage>
        <taxon>Eukaryota</taxon>
        <taxon>Metazoa</taxon>
        <taxon>Spiralia</taxon>
        <taxon>Lophotrochozoa</taxon>
        <taxon>Platyhelminthes</taxon>
        <taxon>Trematoda</taxon>
        <taxon>Digenea</taxon>
        <taxon>Strigeidida</taxon>
        <taxon>Schistosomatoidea</taxon>
        <taxon>Schistosomatidae</taxon>
        <taxon>Schistosoma</taxon>
    </lineage>
</organism>
<reference evidence="2 3" key="1">
    <citation type="submission" date="2018-11" db="EMBL/GenBank/DDBJ databases">
        <authorList>
            <consortium name="Pathogen Informatics"/>
        </authorList>
    </citation>
    <scope>NUCLEOTIDE SEQUENCE [LARGE SCALE GENOMIC DNA]</scope>
    <source>
        <strain>Denwood</strain>
        <strain evidence="3">Zambia</strain>
    </source>
</reference>
<feature type="signal peptide" evidence="1">
    <location>
        <begin position="1"/>
        <end position="29"/>
    </location>
</feature>
<gene>
    <name evidence="2" type="ORF">SMTD_LOCUS1989</name>
</gene>
<sequence length="91" mass="10169">MNITSISLFKPIPSLLLLIFLELFDIVKCCFCSNCCATFDDDDDEITSIGWSVCKCTTCLYGDLALAKYILIADLLFSDRDAILSNNRSIQ</sequence>
<dbReference type="EMBL" id="UZAL01002487">
    <property type="protein sequence ID" value="VDO83309.1"/>
    <property type="molecule type" value="Genomic_DNA"/>
</dbReference>
<feature type="chain" id="PRO_5018180430" description="Secreted protein" evidence="1">
    <location>
        <begin position="30"/>
        <end position="91"/>
    </location>
</feature>
<keyword evidence="1" id="KW-0732">Signal</keyword>